<dbReference type="Pfam" id="PF00089">
    <property type="entry name" value="Trypsin"/>
    <property type="match status" value="2"/>
</dbReference>
<dbReference type="Proteomes" id="UP000694414">
    <property type="component" value="Unplaced"/>
</dbReference>
<dbReference type="PROSITE" id="PS50240">
    <property type="entry name" value="TRYPSIN_DOM"/>
    <property type="match status" value="1"/>
</dbReference>
<dbReference type="PRINTS" id="PR00722">
    <property type="entry name" value="CHYMOTRYPSIN"/>
</dbReference>
<dbReference type="InterPro" id="IPR009003">
    <property type="entry name" value="Peptidase_S1_PA"/>
</dbReference>
<dbReference type="InterPro" id="IPR018114">
    <property type="entry name" value="TRYPSIN_HIS"/>
</dbReference>
<keyword evidence="3 6" id="KW-0378">Hydrolase</keyword>
<evidence type="ECO:0000259" key="8">
    <source>
        <dbReference type="PROSITE" id="PS50240"/>
    </source>
</evidence>
<reference evidence="9" key="1">
    <citation type="submission" date="2025-08" db="UniProtKB">
        <authorList>
            <consortium name="Ensembl"/>
        </authorList>
    </citation>
    <scope>IDENTIFICATION</scope>
</reference>
<name>A0A8C9AAQ1_PROSS</name>
<feature type="signal peptide" evidence="7">
    <location>
        <begin position="1"/>
        <end position="25"/>
    </location>
</feature>
<dbReference type="SMART" id="SM00020">
    <property type="entry name" value="Tryp_SPc"/>
    <property type="match status" value="1"/>
</dbReference>
<dbReference type="InterPro" id="IPR043504">
    <property type="entry name" value="Peptidase_S1_PA_chymotrypsin"/>
</dbReference>
<dbReference type="FunFam" id="2.40.10.10:FF:000010">
    <property type="entry name" value="Kallikrein related peptidase 11"/>
    <property type="match status" value="1"/>
</dbReference>
<evidence type="ECO:0000256" key="1">
    <source>
        <dbReference type="ARBA" id="ARBA00009228"/>
    </source>
</evidence>
<evidence type="ECO:0000256" key="5">
    <source>
        <dbReference type="ARBA" id="ARBA00023157"/>
    </source>
</evidence>
<feature type="domain" description="Peptidase S1" evidence="8">
    <location>
        <begin position="19"/>
        <end position="200"/>
    </location>
</feature>
<dbReference type="InterPro" id="IPR001254">
    <property type="entry name" value="Trypsin_dom"/>
</dbReference>
<dbReference type="InterPro" id="IPR001314">
    <property type="entry name" value="Peptidase_S1A"/>
</dbReference>
<dbReference type="PROSITE" id="PS00134">
    <property type="entry name" value="TRYPSIN_HIS"/>
    <property type="match status" value="1"/>
</dbReference>
<evidence type="ECO:0000256" key="3">
    <source>
        <dbReference type="ARBA" id="ARBA00022801"/>
    </source>
</evidence>
<dbReference type="InterPro" id="IPR033116">
    <property type="entry name" value="TRYPSIN_SER"/>
</dbReference>
<evidence type="ECO:0000313" key="9">
    <source>
        <dbReference type="Ensembl" id="ENSPSMP00000026517.1"/>
    </source>
</evidence>
<sequence length="202" mass="22051">NSIVVLFLSVSLNLFHDFIINGVKCRPHSQPWQVAIIKNNRIFCGGVLVHPQWVLSAAHCHQRKPQINDLMLIKLNKPVIESDSIHTINITSQCPTPGTTCVVSGWGHLPNALQCAHVPVRSAEDCRAAYPGVYNTGMLCAGSKQDGQGACKGDSGGPLVCDGVLQGIVSMGMFPCTPFMKPNLYTQVCVFFHWIQQTIRAN</sequence>
<keyword evidence="7" id="KW-0732">Signal</keyword>
<dbReference type="Gene3D" id="2.40.10.10">
    <property type="entry name" value="Trypsin-like serine proteases"/>
    <property type="match status" value="3"/>
</dbReference>
<evidence type="ECO:0000256" key="4">
    <source>
        <dbReference type="ARBA" id="ARBA00022825"/>
    </source>
</evidence>
<keyword evidence="10" id="KW-1185">Reference proteome</keyword>
<dbReference type="SUPFAM" id="SSF50494">
    <property type="entry name" value="Trypsin-like serine proteases"/>
    <property type="match status" value="1"/>
</dbReference>
<reference evidence="9" key="2">
    <citation type="submission" date="2025-09" db="UniProtKB">
        <authorList>
            <consortium name="Ensembl"/>
        </authorList>
    </citation>
    <scope>IDENTIFICATION</scope>
</reference>
<evidence type="ECO:0000256" key="6">
    <source>
        <dbReference type="RuleBase" id="RU363034"/>
    </source>
</evidence>
<dbReference type="GeneTree" id="ENSGT01020000230389"/>
<evidence type="ECO:0000256" key="7">
    <source>
        <dbReference type="SAM" id="SignalP"/>
    </source>
</evidence>
<proteinExistence type="inferred from homology"/>
<dbReference type="AlphaFoldDB" id="A0A8C9AAQ1"/>
<protein>
    <recommendedName>
        <fullName evidence="8">Peptidase S1 domain-containing protein</fullName>
    </recommendedName>
</protein>
<dbReference type="PANTHER" id="PTHR24271">
    <property type="entry name" value="KALLIKREIN-RELATED"/>
    <property type="match status" value="1"/>
</dbReference>
<keyword evidence="5" id="KW-1015">Disulfide bond</keyword>
<keyword evidence="2 6" id="KW-0645">Protease</keyword>
<keyword evidence="4 6" id="KW-0720">Serine protease</keyword>
<accession>A0A8C9AAQ1</accession>
<evidence type="ECO:0000313" key="10">
    <source>
        <dbReference type="Proteomes" id="UP000694414"/>
    </source>
</evidence>
<dbReference type="GO" id="GO:0006508">
    <property type="term" value="P:proteolysis"/>
    <property type="evidence" value="ECO:0007669"/>
    <property type="project" value="UniProtKB-KW"/>
</dbReference>
<dbReference type="PROSITE" id="PS00135">
    <property type="entry name" value="TRYPSIN_SER"/>
    <property type="match status" value="1"/>
</dbReference>
<dbReference type="PANTHER" id="PTHR24271:SF65">
    <property type="entry name" value="KALLIKREIN-4"/>
    <property type="match status" value="1"/>
</dbReference>
<dbReference type="CDD" id="cd00190">
    <property type="entry name" value="Tryp_SPc"/>
    <property type="match status" value="1"/>
</dbReference>
<dbReference type="GO" id="GO:0004252">
    <property type="term" value="F:serine-type endopeptidase activity"/>
    <property type="evidence" value="ECO:0007669"/>
    <property type="project" value="InterPro"/>
</dbReference>
<evidence type="ECO:0000256" key="2">
    <source>
        <dbReference type="ARBA" id="ARBA00022670"/>
    </source>
</evidence>
<organism evidence="9 10">
    <name type="scientific">Prolemur simus</name>
    <name type="common">Greater bamboo lemur</name>
    <name type="synonym">Hapalemur simus</name>
    <dbReference type="NCBI Taxonomy" id="1328070"/>
    <lineage>
        <taxon>Eukaryota</taxon>
        <taxon>Metazoa</taxon>
        <taxon>Chordata</taxon>
        <taxon>Craniata</taxon>
        <taxon>Vertebrata</taxon>
        <taxon>Euteleostomi</taxon>
        <taxon>Mammalia</taxon>
        <taxon>Eutheria</taxon>
        <taxon>Euarchontoglires</taxon>
        <taxon>Primates</taxon>
        <taxon>Strepsirrhini</taxon>
        <taxon>Lemuriformes</taxon>
        <taxon>Lemuridae</taxon>
        <taxon>Prolemur</taxon>
    </lineage>
</organism>
<dbReference type="Ensembl" id="ENSPSMT00000030707.1">
    <property type="protein sequence ID" value="ENSPSMP00000026517.1"/>
    <property type="gene ID" value="ENSPSMG00000018611.1"/>
</dbReference>
<dbReference type="GO" id="GO:0030141">
    <property type="term" value="C:secretory granule"/>
    <property type="evidence" value="ECO:0007669"/>
    <property type="project" value="TreeGrafter"/>
</dbReference>
<feature type="chain" id="PRO_5034539466" description="Peptidase S1 domain-containing protein" evidence="7">
    <location>
        <begin position="26"/>
        <end position="202"/>
    </location>
</feature>
<comment type="similarity">
    <text evidence="1">Belongs to the peptidase S1 family. Snake venom subfamily.</text>
</comment>